<evidence type="ECO:0000313" key="3">
    <source>
        <dbReference type="Proteomes" id="UP000007799"/>
    </source>
</evidence>
<dbReference type="PANTHER" id="PTHR12232:SF0">
    <property type="entry name" value="THIOREDOXIN DOMAIN-CONTAINING PROTEIN"/>
    <property type="match status" value="1"/>
</dbReference>
<evidence type="ECO:0000313" key="2">
    <source>
        <dbReference type="EMBL" id="EGD77589.1"/>
    </source>
</evidence>
<gene>
    <name evidence="2" type="ORF">PTSG_08686</name>
</gene>
<name>F2UKE0_SALR5</name>
<dbReference type="PROSITE" id="PS51354">
    <property type="entry name" value="GLUTAREDOXIN_2"/>
    <property type="match status" value="1"/>
</dbReference>
<dbReference type="KEGG" id="sre:PTSG_08686"/>
<dbReference type="Pfam" id="PF04908">
    <property type="entry name" value="SH3BGR"/>
    <property type="match status" value="1"/>
</dbReference>
<reference evidence="2" key="1">
    <citation type="submission" date="2009-08" db="EMBL/GenBank/DDBJ databases">
        <title>Annotation of Salpingoeca rosetta.</title>
        <authorList>
            <consortium name="The Broad Institute Genome Sequencing Platform"/>
            <person name="Russ C."/>
            <person name="Cuomo C."/>
            <person name="Burger G."/>
            <person name="Gray M.W."/>
            <person name="Holland P.W.H."/>
            <person name="King N."/>
            <person name="Lang F.B.F."/>
            <person name="Roger A.J."/>
            <person name="Ruiz-Trillo I."/>
            <person name="Young S.K."/>
            <person name="Zeng Q."/>
            <person name="Gargeya S."/>
            <person name="Alvarado L."/>
            <person name="Berlin A."/>
            <person name="Chapman S.B."/>
            <person name="Chen Z."/>
            <person name="Freedman E."/>
            <person name="Gellesch M."/>
            <person name="Goldberg J."/>
            <person name="Griggs A."/>
            <person name="Gujja S."/>
            <person name="Heilman E."/>
            <person name="Heiman D."/>
            <person name="Howarth C."/>
            <person name="Mehta T."/>
            <person name="Neiman D."/>
            <person name="Pearson M."/>
            <person name="Roberts A."/>
            <person name="Saif S."/>
            <person name="Shea T."/>
            <person name="Shenoy N."/>
            <person name="Sisk P."/>
            <person name="Stolte C."/>
            <person name="Sykes S."/>
            <person name="White J."/>
            <person name="Yandava C."/>
            <person name="Haas B."/>
            <person name="Nusbaum C."/>
            <person name="Birren B."/>
        </authorList>
    </citation>
    <scope>NUCLEOTIDE SEQUENCE [LARGE SCALE GENOMIC DNA]</scope>
    <source>
        <strain evidence="2">ATCC 50818</strain>
    </source>
</reference>
<organism evidence="3">
    <name type="scientific">Salpingoeca rosetta (strain ATCC 50818 / BSB-021)</name>
    <dbReference type="NCBI Taxonomy" id="946362"/>
    <lineage>
        <taxon>Eukaryota</taxon>
        <taxon>Choanoflagellata</taxon>
        <taxon>Craspedida</taxon>
        <taxon>Salpingoecidae</taxon>
        <taxon>Salpingoeca</taxon>
    </lineage>
</organism>
<dbReference type="EMBL" id="GL832978">
    <property type="protein sequence ID" value="EGD77589.1"/>
    <property type="molecule type" value="Genomic_DNA"/>
</dbReference>
<dbReference type="InParanoid" id="F2UKE0"/>
<dbReference type="GeneID" id="16071033"/>
<dbReference type="OrthoDB" id="9932926at2759"/>
<proteinExistence type="inferred from homology"/>
<evidence type="ECO:0000256" key="1">
    <source>
        <dbReference type="ARBA" id="ARBA00007764"/>
    </source>
</evidence>
<dbReference type="RefSeq" id="XP_004990477.1">
    <property type="nucleotide sequence ID" value="XM_004990420.1"/>
</dbReference>
<dbReference type="FunCoup" id="F2UKE0">
    <property type="interactions" value="200"/>
</dbReference>
<dbReference type="SUPFAM" id="SSF52833">
    <property type="entry name" value="Thioredoxin-like"/>
    <property type="match status" value="1"/>
</dbReference>
<dbReference type="PANTHER" id="PTHR12232">
    <property type="entry name" value="SH3 DOMAIN-BINDING GLUTAMIC ACID-RICH-LIKE PROTEIN"/>
    <property type="match status" value="1"/>
</dbReference>
<dbReference type="GO" id="GO:0005737">
    <property type="term" value="C:cytoplasm"/>
    <property type="evidence" value="ECO:0007669"/>
    <property type="project" value="TreeGrafter"/>
</dbReference>
<dbReference type="OMA" id="QAEMMRI"/>
<dbReference type="InterPro" id="IPR036249">
    <property type="entry name" value="Thioredoxin-like_sf"/>
</dbReference>
<protein>
    <submittedName>
        <fullName evidence="2">Uncharacterized protein</fullName>
    </submittedName>
</protein>
<sequence>MPLKLYISSISSNLETKKHIQKMQMTLDGKHIPYETIDVARQQGALKQMRELMGDDKALVPQIFKDDKHLGGFDEFMQAIEDEQLSEFLGL</sequence>
<dbReference type="InterPro" id="IPR051033">
    <property type="entry name" value="SH3BGR"/>
</dbReference>
<keyword evidence="3" id="KW-1185">Reference proteome</keyword>
<dbReference type="Proteomes" id="UP000007799">
    <property type="component" value="Unassembled WGS sequence"/>
</dbReference>
<dbReference type="STRING" id="946362.F2UKE0"/>
<comment type="similarity">
    <text evidence="1">Belongs to the SH3BGR family.</text>
</comment>
<dbReference type="AlphaFoldDB" id="F2UKE0"/>
<dbReference type="eggNOG" id="KOG4023">
    <property type="taxonomic scope" value="Eukaryota"/>
</dbReference>
<dbReference type="InterPro" id="IPR006993">
    <property type="entry name" value="Glut_rich_SH3-bd"/>
</dbReference>
<accession>F2UKE0</accession>
<dbReference type="Gene3D" id="3.40.30.10">
    <property type="entry name" value="Glutaredoxin"/>
    <property type="match status" value="1"/>
</dbReference>